<gene>
    <name evidence="1" type="ORF">EVAR_30423_1</name>
</gene>
<dbReference type="Proteomes" id="UP000299102">
    <property type="component" value="Unassembled WGS sequence"/>
</dbReference>
<accession>A0A4C1W6X1</accession>
<evidence type="ECO:0000313" key="2">
    <source>
        <dbReference type="Proteomes" id="UP000299102"/>
    </source>
</evidence>
<dbReference type="AlphaFoldDB" id="A0A4C1W6X1"/>
<keyword evidence="2" id="KW-1185">Reference proteome</keyword>
<proteinExistence type="predicted"/>
<evidence type="ECO:0000313" key="1">
    <source>
        <dbReference type="EMBL" id="GBP46292.1"/>
    </source>
</evidence>
<organism evidence="1 2">
    <name type="scientific">Eumeta variegata</name>
    <name type="common">Bagworm moth</name>
    <name type="synonym">Eumeta japonica</name>
    <dbReference type="NCBI Taxonomy" id="151549"/>
    <lineage>
        <taxon>Eukaryota</taxon>
        <taxon>Metazoa</taxon>
        <taxon>Ecdysozoa</taxon>
        <taxon>Arthropoda</taxon>
        <taxon>Hexapoda</taxon>
        <taxon>Insecta</taxon>
        <taxon>Pterygota</taxon>
        <taxon>Neoptera</taxon>
        <taxon>Endopterygota</taxon>
        <taxon>Lepidoptera</taxon>
        <taxon>Glossata</taxon>
        <taxon>Ditrysia</taxon>
        <taxon>Tineoidea</taxon>
        <taxon>Psychidae</taxon>
        <taxon>Oiketicinae</taxon>
        <taxon>Eumeta</taxon>
    </lineage>
</organism>
<sequence length="121" mass="13707">MPDQHILREMPTVMSAKVSKSVNTIDRYARPTTSRDVPCKYLILLNPEKPIFNCIIYPVMNSFSYPRNSGESWDDTGTMTEAAPCRCFIIVIGVEPVRETHIRGRMCPIYLVVVTLDTLAV</sequence>
<reference evidence="1 2" key="1">
    <citation type="journal article" date="2019" name="Commun. Biol.">
        <title>The bagworm genome reveals a unique fibroin gene that provides high tensile strength.</title>
        <authorList>
            <person name="Kono N."/>
            <person name="Nakamura H."/>
            <person name="Ohtoshi R."/>
            <person name="Tomita M."/>
            <person name="Numata K."/>
            <person name="Arakawa K."/>
        </authorList>
    </citation>
    <scope>NUCLEOTIDE SEQUENCE [LARGE SCALE GENOMIC DNA]</scope>
</reference>
<name>A0A4C1W6X1_EUMVA</name>
<protein>
    <submittedName>
        <fullName evidence="1">Uncharacterized protein</fullName>
    </submittedName>
</protein>
<dbReference type="EMBL" id="BGZK01000480">
    <property type="protein sequence ID" value="GBP46292.1"/>
    <property type="molecule type" value="Genomic_DNA"/>
</dbReference>
<comment type="caution">
    <text evidence="1">The sequence shown here is derived from an EMBL/GenBank/DDBJ whole genome shotgun (WGS) entry which is preliminary data.</text>
</comment>